<dbReference type="EMBL" id="GU474869">
    <property type="protein sequence ID" value="ADI17608.1"/>
    <property type="molecule type" value="Genomic_DNA"/>
</dbReference>
<protein>
    <submittedName>
        <fullName evidence="1">Uncharacterized protein</fullName>
    </submittedName>
</protein>
<proteinExistence type="predicted"/>
<dbReference type="AlphaFoldDB" id="E0XT67"/>
<organism evidence="1">
    <name type="scientific">uncultured delta proteobacterium HF0130_19C20</name>
    <dbReference type="NCBI Taxonomy" id="710828"/>
    <lineage>
        <taxon>Bacteria</taxon>
        <taxon>Deltaproteobacteria</taxon>
        <taxon>environmental samples</taxon>
    </lineage>
</organism>
<sequence length="42" mass="5071">MILKTEKNLFIFDTSNPISHLLYKKKITVFLCTQNDYQDIRH</sequence>
<accession>E0XT67</accession>
<name>E0XT67_9DELT</name>
<evidence type="ECO:0000313" key="1">
    <source>
        <dbReference type="EMBL" id="ADI17608.1"/>
    </source>
</evidence>
<reference evidence="1" key="1">
    <citation type="journal article" date="2011" name="Environ. Microbiol.">
        <title>Time-series analyses of Monterey Bay coastal microbial picoplankton using a 'genome proxy' microarray.</title>
        <authorList>
            <person name="Rich V.I."/>
            <person name="Pham V.D."/>
            <person name="Eppley J."/>
            <person name="Shi Y."/>
            <person name="DeLong E.F."/>
        </authorList>
    </citation>
    <scope>NUCLEOTIDE SEQUENCE</scope>
</reference>